<keyword evidence="2" id="KW-1185">Reference proteome</keyword>
<protein>
    <submittedName>
        <fullName evidence="1">Uncharacterized protein</fullName>
    </submittedName>
</protein>
<sequence>MFKSSKRWMAAMLAVLMILLVGFASVIIVVDPYFHYHGPLSGLYYELNNERSQNDGIIKHFDYDAMVIGTSMAENYKTSEVDELFGVNSIKTTFAGGTYKELNDNIANAIEVDPDLKLVIRPLDYSYIMDDANRIRDDLGDYPDYLYDDNIFNDVNYFFNKEVLFDICIPMLTDAAAGKEAGITSFDNYANWMDTAEFGADVVLGDRTEFAEPTSREPFVDEVKQQVEENITQNVVQLAKDNPDIQFYYYFTPYSIAWWGSQNELGTVQRWIAAEKYAIELMLECDNIHLFSFNNEFDVTTNLDNYRDECHHGDWINSQILGWMYSGTDELTKDNYEEYINVELDFYTTYNYKGLFE</sequence>
<gene>
    <name evidence="1" type="ORF">SAMN02910377_01001</name>
</gene>
<proteinExistence type="predicted"/>
<reference evidence="2" key="1">
    <citation type="submission" date="2016-10" db="EMBL/GenBank/DDBJ databases">
        <authorList>
            <person name="Varghese N."/>
        </authorList>
    </citation>
    <scope>NUCLEOTIDE SEQUENCE [LARGE SCALE GENOMIC DNA]</scope>
    <source>
        <strain evidence="2">ACV-9</strain>
    </source>
</reference>
<dbReference type="Proteomes" id="UP000182321">
    <property type="component" value="Unassembled WGS sequence"/>
</dbReference>
<accession>A0A1H7HBZ5</accession>
<dbReference type="EMBL" id="FNZX01000005">
    <property type="protein sequence ID" value="SEK47779.1"/>
    <property type="molecule type" value="Genomic_DNA"/>
</dbReference>
<evidence type="ECO:0000313" key="1">
    <source>
        <dbReference type="EMBL" id="SEK47779.1"/>
    </source>
</evidence>
<dbReference type="RefSeq" id="WP_074789883.1">
    <property type="nucleotide sequence ID" value="NZ_FNZX01000005.1"/>
</dbReference>
<dbReference type="AlphaFoldDB" id="A0A1H7HBZ5"/>
<name>A0A1H7HBZ5_9FIRM</name>
<organism evidence="1 2">
    <name type="scientific">Pseudobutyrivibrio ruminis</name>
    <dbReference type="NCBI Taxonomy" id="46206"/>
    <lineage>
        <taxon>Bacteria</taxon>
        <taxon>Bacillati</taxon>
        <taxon>Bacillota</taxon>
        <taxon>Clostridia</taxon>
        <taxon>Lachnospirales</taxon>
        <taxon>Lachnospiraceae</taxon>
        <taxon>Pseudobutyrivibrio</taxon>
    </lineage>
</organism>
<evidence type="ECO:0000313" key="2">
    <source>
        <dbReference type="Proteomes" id="UP000182321"/>
    </source>
</evidence>